<reference evidence="2" key="1">
    <citation type="submission" date="2015-01" db="EMBL/GenBank/DDBJ databases">
        <title>Flavisolibacter sp./LCS9/ whole genome sequencing.</title>
        <authorList>
            <person name="Kim M.K."/>
            <person name="Srinivasan S."/>
            <person name="Lee J.-J."/>
        </authorList>
    </citation>
    <scope>NUCLEOTIDE SEQUENCE [LARGE SCALE GENOMIC DNA]</scope>
    <source>
        <strain evidence="2">LCS9</strain>
    </source>
</reference>
<evidence type="ECO:0000313" key="1">
    <source>
        <dbReference type="EMBL" id="ANE50788.1"/>
    </source>
</evidence>
<dbReference type="RefSeq" id="WP_066404109.1">
    <property type="nucleotide sequence ID" value="NZ_CP011390.1"/>
</dbReference>
<name>A0A172TUZ4_9BACT</name>
<proteinExistence type="predicted"/>
<evidence type="ECO:0000313" key="2">
    <source>
        <dbReference type="Proteomes" id="UP000077177"/>
    </source>
</evidence>
<reference evidence="1 2" key="2">
    <citation type="journal article" date="2016" name="Int. J. Syst. Evol. Microbiol.">
        <title>Flavisolibacter tropicus sp. nov., isolated from tropical soil.</title>
        <authorList>
            <person name="Lee J.J."/>
            <person name="Kang M.S."/>
            <person name="Kim G.S."/>
            <person name="Lee C.S."/>
            <person name="Lim S."/>
            <person name="Lee J."/>
            <person name="Roh S.H."/>
            <person name="Kang H."/>
            <person name="Ha J.M."/>
            <person name="Bae S."/>
            <person name="Jung H.Y."/>
            <person name="Kim M.K."/>
        </authorList>
    </citation>
    <scope>NUCLEOTIDE SEQUENCE [LARGE SCALE GENOMIC DNA]</scope>
    <source>
        <strain evidence="1 2">LCS9</strain>
    </source>
</reference>
<dbReference type="Proteomes" id="UP000077177">
    <property type="component" value="Chromosome"/>
</dbReference>
<organism evidence="1 2">
    <name type="scientific">Flavisolibacter tropicus</name>
    <dbReference type="NCBI Taxonomy" id="1492898"/>
    <lineage>
        <taxon>Bacteria</taxon>
        <taxon>Pseudomonadati</taxon>
        <taxon>Bacteroidota</taxon>
        <taxon>Chitinophagia</taxon>
        <taxon>Chitinophagales</taxon>
        <taxon>Chitinophagaceae</taxon>
        <taxon>Flavisolibacter</taxon>
    </lineage>
</organism>
<sequence>MATHISKGALVQRINGLLAQKHEMVRKTKQGKWHNDLGDYYIIDFDHNVVIEKHVDLVKKAKELGVIN</sequence>
<keyword evidence="2" id="KW-1185">Reference proteome</keyword>
<gene>
    <name evidence="1" type="ORF">SY85_10020</name>
</gene>
<dbReference type="KEGG" id="fla:SY85_10020"/>
<dbReference type="EMBL" id="CP011390">
    <property type="protein sequence ID" value="ANE50788.1"/>
    <property type="molecule type" value="Genomic_DNA"/>
</dbReference>
<accession>A0A172TUZ4</accession>
<dbReference type="OrthoDB" id="7041819at2"/>
<protein>
    <submittedName>
        <fullName evidence="1">Uncharacterized protein</fullName>
    </submittedName>
</protein>
<dbReference type="AlphaFoldDB" id="A0A172TUZ4"/>